<proteinExistence type="predicted"/>
<sequence length="389" mass="45442">MTTHVFIVDSTTFKLHLEYLFAGTGAKDNQIDFNNSTDTTLHQTKENMLVGMMADASRIRRGDQIIFYLQQDFSKKIFEGKFFGIFTAKSDWSFLDNNDENQYLGNELEKSLTFRTLIEPYKIYSEGVTEWEALDEIKNIQSPNQMLWSLIYRKLKGNRGNTMITIYESERLCQLIRDKNSRQEINIDSHKLSFDQDSQKIILTTENVNNYAGRTESINLLPRLIAKYQANKSFETHLQAYIVRNIGKGINSSLDNCILGQNLEFEWLGNEVSCGVGMQRIDVMISTNVNEQRVLIPIELKSVEADVINAKQIQRYIDWIEQYYNPNRQSDIHPILVSKKIDNKSTEKYQKIIATFNDFNTRNSRRCESLKYVEYHLENNDLIFEEINY</sequence>
<protein>
    <submittedName>
        <fullName evidence="1">DUF91 domain-containing protein</fullName>
    </submittedName>
</protein>
<dbReference type="Gene3D" id="3.10.590.10">
    <property type="entry name" value="ph1033 like domains"/>
    <property type="match status" value="1"/>
</dbReference>
<dbReference type="Proteomes" id="UP000176260">
    <property type="component" value="Unassembled WGS sequence"/>
</dbReference>
<evidence type="ECO:0000313" key="1">
    <source>
        <dbReference type="EMBL" id="OGY41243.1"/>
    </source>
</evidence>
<gene>
    <name evidence="1" type="ORF">A2Y67_02160</name>
</gene>
<reference evidence="1 2" key="1">
    <citation type="journal article" date="2016" name="Nat. Commun.">
        <title>Thousands of microbial genomes shed light on interconnected biogeochemical processes in an aquifer system.</title>
        <authorList>
            <person name="Anantharaman K."/>
            <person name="Brown C.T."/>
            <person name="Hug L.A."/>
            <person name="Sharon I."/>
            <person name="Castelle C.J."/>
            <person name="Probst A.J."/>
            <person name="Thomas B.C."/>
            <person name="Singh A."/>
            <person name="Wilkins M.J."/>
            <person name="Karaoz U."/>
            <person name="Brodie E.L."/>
            <person name="Williams K.H."/>
            <person name="Hubbard S.S."/>
            <person name="Banfield J.F."/>
        </authorList>
    </citation>
    <scope>NUCLEOTIDE SEQUENCE [LARGE SCALE GENOMIC DNA]</scope>
</reference>
<comment type="caution">
    <text evidence="1">The sequence shown here is derived from an EMBL/GenBank/DDBJ whole genome shotgun (WGS) entry which is preliminary data.</text>
</comment>
<name>A0A1G1XMD1_9BACT</name>
<accession>A0A1G1XMD1</accession>
<dbReference type="AlphaFoldDB" id="A0A1G1XMD1"/>
<dbReference type="Gene3D" id="3.40.1350.10">
    <property type="match status" value="1"/>
</dbReference>
<organism evidence="1 2">
    <name type="scientific">Candidatus Buchananbacteria bacterium RBG_13_39_9</name>
    <dbReference type="NCBI Taxonomy" id="1797531"/>
    <lineage>
        <taxon>Bacteria</taxon>
        <taxon>Candidatus Buchananiibacteriota</taxon>
    </lineage>
</organism>
<dbReference type="GO" id="GO:0003676">
    <property type="term" value="F:nucleic acid binding"/>
    <property type="evidence" value="ECO:0007669"/>
    <property type="project" value="InterPro"/>
</dbReference>
<dbReference type="InterPro" id="IPR011856">
    <property type="entry name" value="tRNA_endonuc-like_dom_sf"/>
</dbReference>
<evidence type="ECO:0000313" key="2">
    <source>
        <dbReference type="Proteomes" id="UP000176260"/>
    </source>
</evidence>
<dbReference type="EMBL" id="MHIA01000032">
    <property type="protein sequence ID" value="OGY41243.1"/>
    <property type="molecule type" value="Genomic_DNA"/>
</dbReference>